<organism evidence="1 2">
    <name type="scientific">Ridgeia piscesae</name>
    <name type="common">Tubeworm</name>
    <dbReference type="NCBI Taxonomy" id="27915"/>
    <lineage>
        <taxon>Eukaryota</taxon>
        <taxon>Metazoa</taxon>
        <taxon>Spiralia</taxon>
        <taxon>Lophotrochozoa</taxon>
        <taxon>Annelida</taxon>
        <taxon>Polychaeta</taxon>
        <taxon>Sedentaria</taxon>
        <taxon>Canalipalpata</taxon>
        <taxon>Sabellida</taxon>
        <taxon>Siboglinidae</taxon>
        <taxon>Ridgeia</taxon>
    </lineage>
</organism>
<evidence type="ECO:0000313" key="1">
    <source>
        <dbReference type="EMBL" id="KAK2146420.1"/>
    </source>
</evidence>
<dbReference type="AlphaFoldDB" id="A0AAD9J669"/>
<evidence type="ECO:0000313" key="2">
    <source>
        <dbReference type="Proteomes" id="UP001209878"/>
    </source>
</evidence>
<dbReference type="Proteomes" id="UP001209878">
    <property type="component" value="Unassembled WGS sequence"/>
</dbReference>
<comment type="caution">
    <text evidence="1">The sequence shown here is derived from an EMBL/GenBank/DDBJ whole genome shotgun (WGS) entry which is preliminary data.</text>
</comment>
<sequence length="116" mass="12798">MHCSDVAACSLTLHHAAASHMSHAALPTTSCRPAAAISNGDPQNGSQKAQVCCHSMEDGHVTCVVRRWDNAAHSISRHLHVVSHTVYYQARGFPIFFWPWTKVEPVHPVHSVLLFH</sequence>
<protein>
    <submittedName>
        <fullName evidence="1">Uncharacterized protein</fullName>
    </submittedName>
</protein>
<accession>A0AAD9J669</accession>
<reference evidence="1" key="1">
    <citation type="journal article" date="2023" name="Mol. Biol. Evol.">
        <title>Third-Generation Sequencing Reveals the Adaptive Role of the Epigenome in Three Deep-Sea Polychaetes.</title>
        <authorList>
            <person name="Perez M."/>
            <person name="Aroh O."/>
            <person name="Sun Y."/>
            <person name="Lan Y."/>
            <person name="Juniper S.K."/>
            <person name="Young C.R."/>
            <person name="Angers B."/>
            <person name="Qian P.Y."/>
        </authorList>
    </citation>
    <scope>NUCLEOTIDE SEQUENCE</scope>
    <source>
        <strain evidence="1">R07B-5</strain>
    </source>
</reference>
<proteinExistence type="predicted"/>
<gene>
    <name evidence="1" type="ORF">NP493_3681g00000</name>
</gene>
<name>A0AAD9J669_RIDPI</name>
<keyword evidence="2" id="KW-1185">Reference proteome</keyword>
<dbReference type="EMBL" id="JAODUO010003668">
    <property type="protein sequence ID" value="KAK2146420.1"/>
    <property type="molecule type" value="Genomic_DNA"/>
</dbReference>